<reference evidence="3" key="1">
    <citation type="submission" date="2015-09" db="EMBL/GenBank/DDBJ databases">
        <authorList>
            <person name="Rodrigo-Torres L."/>
            <person name="Arahal D.R."/>
        </authorList>
    </citation>
    <scope>NUCLEOTIDE SEQUENCE [LARGE SCALE GENOMIC DNA]</scope>
    <source>
        <strain evidence="3">CECT 5091</strain>
    </source>
</reference>
<evidence type="ECO:0000259" key="1">
    <source>
        <dbReference type="Pfam" id="PF13761"/>
    </source>
</evidence>
<sequence length="213" mass="23585">MKQVNFSPHCPISTDNRFRELVGRKAWSALPQRLQHRFGHALSDGVSVVYQGKVVAMRMNAAGRLVAQLARLFGGPLPFDTSCMDQPAIVTVTEDCAGFGQFWVRQYGRAAGFPQVIHSSKRFAGPTGIEEYIGGGIGIALQVSADHASIKFHSDHYFFQLGRKKLRLPKWVCPGVLTIAHTDLGGARFLFSLSLRSRLFGELIRQDAIFHDS</sequence>
<organism evidence="2 3">
    <name type="scientific">Ruegeria denitrificans</name>
    <dbReference type="NCBI Taxonomy" id="1715692"/>
    <lineage>
        <taxon>Bacteria</taxon>
        <taxon>Pseudomonadati</taxon>
        <taxon>Pseudomonadota</taxon>
        <taxon>Alphaproteobacteria</taxon>
        <taxon>Rhodobacterales</taxon>
        <taxon>Roseobacteraceae</taxon>
        <taxon>Ruegeria</taxon>
    </lineage>
</organism>
<evidence type="ECO:0000313" key="3">
    <source>
        <dbReference type="Proteomes" id="UP000051260"/>
    </source>
</evidence>
<dbReference type="AlphaFoldDB" id="A0A0P1IK61"/>
<dbReference type="STRING" id="1715692.RUE5091_04329"/>
<name>A0A0P1IK61_9RHOB</name>
<dbReference type="Pfam" id="PF13761">
    <property type="entry name" value="DUF4166"/>
    <property type="match status" value="1"/>
</dbReference>
<accession>A0A0P1IK61</accession>
<dbReference type="EMBL" id="CYUD01000021">
    <property type="protein sequence ID" value="CUK18994.1"/>
    <property type="molecule type" value="Genomic_DNA"/>
</dbReference>
<dbReference type="RefSeq" id="WP_058283932.1">
    <property type="nucleotide sequence ID" value="NZ_CYUD01000021.1"/>
</dbReference>
<evidence type="ECO:0000313" key="2">
    <source>
        <dbReference type="EMBL" id="CUK18994.1"/>
    </source>
</evidence>
<proteinExistence type="predicted"/>
<gene>
    <name evidence="2" type="ORF">RUE5091_04329</name>
</gene>
<dbReference type="Proteomes" id="UP000051260">
    <property type="component" value="Unassembled WGS sequence"/>
</dbReference>
<keyword evidence="3" id="KW-1185">Reference proteome</keyword>
<feature type="domain" description="DUF4166" evidence="1">
    <location>
        <begin position="30"/>
        <end position="208"/>
    </location>
</feature>
<protein>
    <recommendedName>
        <fullName evidence="1">DUF4166 domain-containing protein</fullName>
    </recommendedName>
</protein>
<dbReference type="InterPro" id="IPR025311">
    <property type="entry name" value="DUF4166"/>
</dbReference>
<dbReference type="OrthoDB" id="8844917at2"/>